<evidence type="ECO:0000259" key="11">
    <source>
        <dbReference type="PROSITE" id="PS51000"/>
    </source>
</evidence>
<dbReference type="InterPro" id="IPR011877">
    <property type="entry name" value="Ribokinase"/>
</dbReference>
<dbReference type="SUPFAM" id="SSF53613">
    <property type="entry name" value="Ribokinase-like"/>
    <property type="match status" value="1"/>
</dbReference>
<evidence type="ECO:0000256" key="7">
    <source>
        <dbReference type="ARBA" id="ARBA00022958"/>
    </source>
</evidence>
<dbReference type="PRINTS" id="PR00037">
    <property type="entry name" value="HTHLACR"/>
</dbReference>
<dbReference type="Pfam" id="PF00294">
    <property type="entry name" value="PfkB"/>
    <property type="match status" value="1"/>
</dbReference>
<dbReference type="Pfam" id="PF08220">
    <property type="entry name" value="HTH_DeoR"/>
    <property type="match status" value="1"/>
</dbReference>
<dbReference type="InterPro" id="IPR036390">
    <property type="entry name" value="WH_DNA-bd_sf"/>
</dbReference>
<name>A0A0G4Q9T1_9GAMM</name>
<evidence type="ECO:0000256" key="8">
    <source>
        <dbReference type="ARBA" id="ARBA00023015"/>
    </source>
</evidence>
<dbReference type="InterPro" id="IPR036388">
    <property type="entry name" value="WH-like_DNA-bd_sf"/>
</dbReference>
<dbReference type="InterPro" id="IPR011611">
    <property type="entry name" value="PfkB_dom"/>
</dbReference>
<reference evidence="13" key="1">
    <citation type="submission" date="2015-06" db="EMBL/GenBank/DDBJ databases">
        <authorList>
            <person name="Urmite Genomes"/>
        </authorList>
    </citation>
    <scope>NUCLEOTIDE SEQUENCE [LARGE SCALE GENOMIC DNA]</scope>
    <source>
        <strain evidence="13">CSUR P1867</strain>
    </source>
</reference>
<dbReference type="GO" id="GO:0005524">
    <property type="term" value="F:ATP binding"/>
    <property type="evidence" value="ECO:0007669"/>
    <property type="project" value="UniProtKB-KW"/>
</dbReference>
<dbReference type="PROSITE" id="PS51000">
    <property type="entry name" value="HTH_DEOR_2"/>
    <property type="match status" value="1"/>
</dbReference>
<proteinExistence type="predicted"/>
<keyword evidence="8" id="KW-0805">Transcription regulation</keyword>
<dbReference type="RefSeq" id="WP_072063951.1">
    <property type="nucleotide sequence ID" value="NZ_CVRY01000004.1"/>
</dbReference>
<keyword evidence="7" id="KW-0630">Potassium</keyword>
<dbReference type="PANTHER" id="PTHR10584">
    <property type="entry name" value="SUGAR KINASE"/>
    <property type="match status" value="1"/>
</dbReference>
<dbReference type="CDD" id="cd01174">
    <property type="entry name" value="ribokinase"/>
    <property type="match status" value="1"/>
</dbReference>
<dbReference type="InterPro" id="IPR002139">
    <property type="entry name" value="Ribo/fructo_kinase"/>
</dbReference>
<dbReference type="EMBL" id="CVRY01000004">
    <property type="protein sequence ID" value="CRL62600.1"/>
    <property type="molecule type" value="Genomic_DNA"/>
</dbReference>
<evidence type="ECO:0000256" key="4">
    <source>
        <dbReference type="ARBA" id="ARBA00022777"/>
    </source>
</evidence>
<dbReference type="PANTHER" id="PTHR10584:SF166">
    <property type="entry name" value="RIBOKINASE"/>
    <property type="match status" value="1"/>
</dbReference>
<keyword evidence="9" id="KW-0804">Transcription</keyword>
<dbReference type="SUPFAM" id="SSF46785">
    <property type="entry name" value="Winged helix' DNA-binding domain"/>
    <property type="match status" value="1"/>
</dbReference>
<evidence type="ECO:0000256" key="5">
    <source>
        <dbReference type="ARBA" id="ARBA00022840"/>
    </source>
</evidence>
<dbReference type="Proteomes" id="UP000183920">
    <property type="component" value="Unassembled WGS sequence"/>
</dbReference>
<gene>
    <name evidence="12" type="primary">rbsK_2</name>
    <name evidence="12" type="ORF">BN1804_02032</name>
</gene>
<evidence type="ECO:0000256" key="6">
    <source>
        <dbReference type="ARBA" id="ARBA00022842"/>
    </source>
</evidence>
<accession>A0A0G4Q9T1</accession>
<keyword evidence="2" id="KW-0479">Metal-binding</keyword>
<evidence type="ECO:0000313" key="13">
    <source>
        <dbReference type="Proteomes" id="UP000183920"/>
    </source>
</evidence>
<dbReference type="GO" id="GO:0005829">
    <property type="term" value="C:cytosol"/>
    <property type="evidence" value="ECO:0007669"/>
    <property type="project" value="TreeGrafter"/>
</dbReference>
<evidence type="ECO:0000256" key="1">
    <source>
        <dbReference type="ARBA" id="ARBA00022679"/>
    </source>
</evidence>
<evidence type="ECO:0000256" key="10">
    <source>
        <dbReference type="ARBA" id="ARBA00023277"/>
    </source>
</evidence>
<keyword evidence="4 12" id="KW-0418">Kinase</keyword>
<evidence type="ECO:0000256" key="2">
    <source>
        <dbReference type="ARBA" id="ARBA00022723"/>
    </source>
</evidence>
<keyword evidence="3" id="KW-0547">Nucleotide-binding</keyword>
<dbReference type="InterPro" id="IPR029056">
    <property type="entry name" value="Ribokinase-like"/>
</dbReference>
<keyword evidence="5" id="KW-0067">ATP-binding</keyword>
<dbReference type="Gene3D" id="3.40.1190.20">
    <property type="match status" value="1"/>
</dbReference>
<evidence type="ECO:0000256" key="3">
    <source>
        <dbReference type="ARBA" id="ARBA00022741"/>
    </source>
</evidence>
<dbReference type="SMART" id="SM00420">
    <property type="entry name" value="HTH_DEOR"/>
    <property type="match status" value="1"/>
</dbReference>
<organism evidence="12 13">
    <name type="scientific">Proteus penneri</name>
    <dbReference type="NCBI Taxonomy" id="102862"/>
    <lineage>
        <taxon>Bacteria</taxon>
        <taxon>Pseudomonadati</taxon>
        <taxon>Pseudomonadota</taxon>
        <taxon>Gammaproteobacteria</taxon>
        <taxon>Enterobacterales</taxon>
        <taxon>Morganellaceae</taxon>
        <taxon>Proteus</taxon>
    </lineage>
</organism>
<evidence type="ECO:0000313" key="12">
    <source>
        <dbReference type="EMBL" id="CRL62600.1"/>
    </source>
</evidence>
<evidence type="ECO:0000256" key="9">
    <source>
        <dbReference type="ARBA" id="ARBA00023163"/>
    </source>
</evidence>
<dbReference type="GO" id="GO:0006014">
    <property type="term" value="P:D-ribose metabolic process"/>
    <property type="evidence" value="ECO:0007669"/>
    <property type="project" value="InterPro"/>
</dbReference>
<dbReference type="GO" id="GO:0004747">
    <property type="term" value="F:ribokinase activity"/>
    <property type="evidence" value="ECO:0007669"/>
    <property type="project" value="InterPro"/>
</dbReference>
<dbReference type="InterPro" id="IPR001034">
    <property type="entry name" value="DeoR_HTH"/>
</dbReference>
<protein>
    <submittedName>
        <fullName evidence="12">Ribokinase</fullName>
    </submittedName>
</protein>
<keyword evidence="6" id="KW-0460">Magnesium</keyword>
<dbReference type="AlphaFoldDB" id="A0A0G4Q9T1"/>
<sequence>MFSEERRQEIYTIIREQKKVKVAQLAEKFSVTLETIRSDLKYLEGEGLIKRCHGGAILGKQEIKKISKFSDSFDISCLLHDLLIVRERKDRKPEGKVCVLGSFVVDIIANVDSFPKVGELINSKSNSIGPGGKGTNQAMAASFSDAKVHLITKVGEDHFSKYAYKYLQESGIDSFTIFQTEIEPTGSSISYLADETQNNITATYLGANNTFSDQEIDISLPYVSEADVLLLQGEINIEANIKTALFAKSVNKTVVLNVAPYNENLKQLYSNIDFITLNANQASHWADIEINNINDAKQAINVISGDENKKVIIYMDELGVVYFDGRATFHIPPMPSLRVDTMAATDAFNGAFASKIAAGGTMHESILFASAFLSAFIEQKGVTAMPVLSQVQARLKSRLEDIRPQIICNEKRCI</sequence>
<dbReference type="GO" id="GO:0003700">
    <property type="term" value="F:DNA-binding transcription factor activity"/>
    <property type="evidence" value="ECO:0007669"/>
    <property type="project" value="InterPro"/>
</dbReference>
<feature type="domain" description="HTH deoR-type" evidence="11">
    <location>
        <begin position="3"/>
        <end position="58"/>
    </location>
</feature>
<dbReference type="GO" id="GO:0046872">
    <property type="term" value="F:metal ion binding"/>
    <property type="evidence" value="ECO:0007669"/>
    <property type="project" value="UniProtKB-KW"/>
</dbReference>
<dbReference type="PRINTS" id="PR00990">
    <property type="entry name" value="RIBOKINASE"/>
</dbReference>
<dbReference type="Gene3D" id="1.10.10.10">
    <property type="entry name" value="Winged helix-like DNA-binding domain superfamily/Winged helix DNA-binding domain"/>
    <property type="match status" value="1"/>
</dbReference>
<keyword evidence="10" id="KW-0119">Carbohydrate metabolism</keyword>
<keyword evidence="1" id="KW-0808">Transferase</keyword>